<dbReference type="PANTHER" id="PTHR37168">
    <property type="entry name" value="CRISPR-ASSOCIATED EXONUCLEASE CAS4"/>
    <property type="match status" value="1"/>
</dbReference>
<gene>
    <name evidence="2" type="ORF">E4100_00155</name>
</gene>
<dbReference type="AlphaFoldDB" id="A0A4Z0DAG3"/>
<sequence length="48" mass="5758">MISTITGLEIYYYIVCKIKLWYYTHNLNMEQNSELVEIGHLINDNSYI</sequence>
<dbReference type="OrthoDB" id="9794720at2"/>
<comment type="caution">
    <text evidence="2">The sequence shown here is derived from an EMBL/GenBank/DDBJ whole genome shotgun (WGS) entry which is preliminary data.</text>
</comment>
<evidence type="ECO:0000313" key="3">
    <source>
        <dbReference type="Proteomes" id="UP000298381"/>
    </source>
</evidence>
<dbReference type="EMBL" id="SRIB01000001">
    <property type="protein sequence ID" value="TFZ41853.1"/>
    <property type="molecule type" value="Genomic_DNA"/>
</dbReference>
<evidence type="ECO:0000313" key="2">
    <source>
        <dbReference type="EMBL" id="TFZ41853.1"/>
    </source>
</evidence>
<proteinExistence type="predicted"/>
<evidence type="ECO:0000259" key="1">
    <source>
        <dbReference type="Pfam" id="PF01930"/>
    </source>
</evidence>
<dbReference type="Pfam" id="PF01930">
    <property type="entry name" value="Cas_Cas4"/>
    <property type="match status" value="1"/>
</dbReference>
<dbReference type="Proteomes" id="UP000298381">
    <property type="component" value="Unassembled WGS sequence"/>
</dbReference>
<keyword evidence="3" id="KW-1185">Reference proteome</keyword>
<name>A0A4Z0DAG3_9FIRM</name>
<protein>
    <submittedName>
        <fullName evidence="2">Dna2/Cas4 domain-containing protein</fullName>
    </submittedName>
</protein>
<accession>A0A4Z0DAG3</accession>
<dbReference type="InterPro" id="IPR022765">
    <property type="entry name" value="Dna2/Cas4_DUF83"/>
</dbReference>
<feature type="domain" description="DUF83" evidence="1">
    <location>
        <begin position="6"/>
        <end position="47"/>
    </location>
</feature>
<reference evidence="2 3" key="1">
    <citation type="submission" date="2019-03" db="EMBL/GenBank/DDBJ databases">
        <title>Draft genome sequence data and analysis of a Fermenting Bacterium, Soehngenia longevitae strain 1933PT, isolated from petroleum reservoir in Azerbaijan.</title>
        <authorList>
            <person name="Grouzdev D.S."/>
            <person name="Bidzhieva S.K."/>
            <person name="Sokolova D.S."/>
            <person name="Tourova T.P."/>
            <person name="Poltaraus A.B."/>
            <person name="Nazina T.N."/>
        </authorList>
    </citation>
    <scope>NUCLEOTIDE SEQUENCE [LARGE SCALE GENOMIC DNA]</scope>
    <source>
        <strain evidence="2 3">1933P</strain>
    </source>
</reference>
<organism evidence="2 3">
    <name type="scientific">Soehngenia longivitae</name>
    <dbReference type="NCBI Taxonomy" id="2562294"/>
    <lineage>
        <taxon>Bacteria</taxon>
        <taxon>Bacillati</taxon>
        <taxon>Bacillota</taxon>
        <taxon>Tissierellia</taxon>
        <taxon>Tissierellales</taxon>
        <taxon>Tissierellaceae</taxon>
        <taxon>Soehngenia</taxon>
    </lineage>
</organism>
<dbReference type="PANTHER" id="PTHR37168:SF1">
    <property type="entry name" value="CRISPR-ASSOCIATED EXONUCLEASE CAS4"/>
    <property type="match status" value="1"/>
</dbReference>